<reference evidence="3" key="2">
    <citation type="journal article" date="2019" name="Int. J. Syst. Evol. Microbiol.">
        <title>The Global Catalogue of Microorganisms (GCM) 10K type strain sequencing project: providing services to taxonomists for standard genome sequencing and annotation.</title>
        <authorList>
            <consortium name="The Broad Institute Genomics Platform"/>
            <consortium name="The Broad Institute Genome Sequencing Center for Infectious Disease"/>
            <person name="Wu L."/>
            <person name="Ma J."/>
        </authorList>
    </citation>
    <scope>NUCLEOTIDE SEQUENCE [LARGE SCALE GENOMIC DNA]</scope>
    <source>
        <strain evidence="3">CECT 7398</strain>
    </source>
</reference>
<evidence type="ECO:0000313" key="2">
    <source>
        <dbReference type="EMBL" id="MDN3611820.1"/>
    </source>
</evidence>
<comment type="caution">
    <text evidence="2">The sequence shown here is derived from an EMBL/GenBank/DDBJ whole genome shotgun (WGS) entry which is preliminary data.</text>
</comment>
<evidence type="ECO:0000313" key="3">
    <source>
        <dbReference type="Proteomes" id="UP001238540"/>
    </source>
</evidence>
<reference evidence="2" key="3">
    <citation type="submission" date="2023-06" db="EMBL/GenBank/DDBJ databases">
        <authorList>
            <person name="Lucena T."/>
            <person name="Sun Q."/>
        </authorList>
    </citation>
    <scope>NUCLEOTIDE SEQUENCE</scope>
    <source>
        <strain evidence="2">CECT 7398</strain>
    </source>
</reference>
<dbReference type="EMBL" id="JAUFQC010000027">
    <property type="protein sequence ID" value="MDN3611820.1"/>
    <property type="molecule type" value="Genomic_DNA"/>
</dbReference>
<evidence type="ECO:0000313" key="1">
    <source>
        <dbReference type="EMBL" id="MDN3611067.1"/>
    </source>
</evidence>
<proteinExistence type="predicted"/>
<sequence>MTCSPAIPFTNERFKGHCVAVVLLADWLNDAMLYTKSQLYI</sequence>
<dbReference type="EMBL" id="JAUFQC010000008">
    <property type="protein sequence ID" value="MDN3611067.1"/>
    <property type="molecule type" value="Genomic_DNA"/>
</dbReference>
<dbReference type="RefSeq" id="WP_290312620.1">
    <property type="nucleotide sequence ID" value="NZ_JAUFQC010000008.1"/>
</dbReference>
<protein>
    <submittedName>
        <fullName evidence="2">Uncharacterized protein</fullName>
    </submittedName>
</protein>
<name>A0ABT8BXE9_9VIBR</name>
<gene>
    <name evidence="1" type="ORF">QWZ16_15445</name>
    <name evidence="2" type="ORF">QWZ16_19685</name>
</gene>
<keyword evidence="3" id="KW-1185">Reference proteome</keyword>
<accession>A0ABT8BXE9</accession>
<dbReference type="Proteomes" id="UP001238540">
    <property type="component" value="Unassembled WGS sequence"/>
</dbReference>
<reference evidence="2" key="1">
    <citation type="journal article" date="2014" name="Int. J. Syst. Evol. Microbiol.">
        <title>Complete genome of a new Firmicutes species belonging to the dominant human colonic microbiota ('Ruminococcus bicirculans') reveals two chromosomes and a selective capacity to utilize plant glucans.</title>
        <authorList>
            <consortium name="NISC Comparative Sequencing Program"/>
            <person name="Wegmann U."/>
            <person name="Louis P."/>
            <person name="Goesmann A."/>
            <person name="Henrissat B."/>
            <person name="Duncan S.H."/>
            <person name="Flint H.J."/>
        </authorList>
    </citation>
    <scope>NUCLEOTIDE SEQUENCE</scope>
    <source>
        <strain evidence="2">CECT 7398</strain>
    </source>
</reference>
<organism evidence="2 3">
    <name type="scientific">Vibrio ostreicida</name>
    <dbReference type="NCBI Taxonomy" id="526588"/>
    <lineage>
        <taxon>Bacteria</taxon>
        <taxon>Pseudomonadati</taxon>
        <taxon>Pseudomonadota</taxon>
        <taxon>Gammaproteobacteria</taxon>
        <taxon>Vibrionales</taxon>
        <taxon>Vibrionaceae</taxon>
        <taxon>Vibrio</taxon>
    </lineage>
</organism>